<dbReference type="RefSeq" id="WP_388109048.1">
    <property type="nucleotide sequence ID" value="NZ_JBIAHM010000008.1"/>
</dbReference>
<accession>A0ABW6M8K5</accession>
<organism evidence="1 2">
    <name type="scientific">Streptomyces hokutonensis</name>
    <dbReference type="NCBI Taxonomy" id="1306990"/>
    <lineage>
        <taxon>Bacteria</taxon>
        <taxon>Bacillati</taxon>
        <taxon>Actinomycetota</taxon>
        <taxon>Actinomycetes</taxon>
        <taxon>Kitasatosporales</taxon>
        <taxon>Streptomycetaceae</taxon>
        <taxon>Streptomyces</taxon>
    </lineage>
</organism>
<name>A0ABW6M8K5_9ACTN</name>
<protein>
    <submittedName>
        <fullName evidence="1">Uncharacterized protein</fullName>
    </submittedName>
</protein>
<comment type="caution">
    <text evidence="1">The sequence shown here is derived from an EMBL/GenBank/DDBJ whole genome shotgun (WGS) entry which is preliminary data.</text>
</comment>
<evidence type="ECO:0000313" key="2">
    <source>
        <dbReference type="Proteomes" id="UP001601303"/>
    </source>
</evidence>
<evidence type="ECO:0000313" key="1">
    <source>
        <dbReference type="EMBL" id="MFE9601658.1"/>
    </source>
</evidence>
<proteinExistence type="predicted"/>
<gene>
    <name evidence="1" type="ORF">ACFYNQ_24210</name>
</gene>
<reference evidence="1 2" key="1">
    <citation type="submission" date="2024-10" db="EMBL/GenBank/DDBJ databases">
        <title>The Natural Products Discovery Center: Release of the First 8490 Sequenced Strains for Exploring Actinobacteria Biosynthetic Diversity.</title>
        <authorList>
            <person name="Kalkreuter E."/>
            <person name="Kautsar S.A."/>
            <person name="Yang D."/>
            <person name="Bader C.D."/>
            <person name="Teijaro C.N."/>
            <person name="Fluegel L."/>
            <person name="Davis C.M."/>
            <person name="Simpson J.R."/>
            <person name="Lauterbach L."/>
            <person name="Steele A.D."/>
            <person name="Gui C."/>
            <person name="Meng S."/>
            <person name="Li G."/>
            <person name="Viehrig K."/>
            <person name="Ye F."/>
            <person name="Su P."/>
            <person name="Kiefer A.F."/>
            <person name="Nichols A."/>
            <person name="Cepeda A.J."/>
            <person name="Yan W."/>
            <person name="Fan B."/>
            <person name="Jiang Y."/>
            <person name="Adhikari A."/>
            <person name="Zheng C.-J."/>
            <person name="Schuster L."/>
            <person name="Cowan T.M."/>
            <person name="Smanski M.J."/>
            <person name="Chevrette M.G."/>
            <person name="De Carvalho L.P.S."/>
            <person name="Shen B."/>
        </authorList>
    </citation>
    <scope>NUCLEOTIDE SEQUENCE [LARGE SCALE GENOMIC DNA]</scope>
    <source>
        <strain evidence="1 2">NPDC006488</strain>
    </source>
</reference>
<dbReference type="Proteomes" id="UP001601303">
    <property type="component" value="Unassembled WGS sequence"/>
</dbReference>
<sequence>MASHQQLADDAERVVGELGQGEFAVVNGSTDGKVVQVLAPPA</sequence>
<dbReference type="EMBL" id="JBIAHM010000008">
    <property type="protein sequence ID" value="MFE9601658.1"/>
    <property type="molecule type" value="Genomic_DNA"/>
</dbReference>
<keyword evidence="2" id="KW-1185">Reference proteome</keyword>